<dbReference type="EMBL" id="CH916367">
    <property type="protein sequence ID" value="EDW00998.1"/>
    <property type="molecule type" value="Genomic_DNA"/>
</dbReference>
<dbReference type="KEGG" id="dgr:6560180"/>
<dbReference type="OrthoDB" id="7937255at2759"/>
<dbReference type="OMA" id="DVQLIHP"/>
<dbReference type="HOGENOM" id="CLU_1134580_0_0_1"/>
<dbReference type="AlphaFoldDB" id="B4J710"/>
<protein>
    <submittedName>
        <fullName evidence="2">GH21194</fullName>
    </submittedName>
</protein>
<gene>
    <name evidence="2" type="primary">Dgri\GH21194</name>
    <name evidence="2" type="ORF">Dgri_GH21194</name>
</gene>
<organism evidence="3">
    <name type="scientific">Drosophila grimshawi</name>
    <name type="common">Hawaiian fruit fly</name>
    <name type="synonym">Idiomyia grimshawi</name>
    <dbReference type="NCBI Taxonomy" id="7222"/>
    <lineage>
        <taxon>Eukaryota</taxon>
        <taxon>Metazoa</taxon>
        <taxon>Ecdysozoa</taxon>
        <taxon>Arthropoda</taxon>
        <taxon>Hexapoda</taxon>
        <taxon>Insecta</taxon>
        <taxon>Pterygota</taxon>
        <taxon>Neoptera</taxon>
        <taxon>Endopterygota</taxon>
        <taxon>Diptera</taxon>
        <taxon>Brachycera</taxon>
        <taxon>Muscomorpha</taxon>
        <taxon>Ephydroidea</taxon>
        <taxon>Drosophilidae</taxon>
        <taxon>Drosophila</taxon>
        <taxon>Hawaiian Drosophila</taxon>
    </lineage>
</organism>
<accession>B4J710</accession>
<sequence>MTNGSLMLLLWAFCSSVTATPIKPLPARRVQLQDDVQLLHPHIITIERLEHLLRRAGEIFGPVAQAEDVLPSGSELQPKVELQPQPQQYMLPPTDQPYNFYLPLYDYVDHKLDAKSRHLAKIAPPPQKVQQEPDYYAVDKPKKSPKKFNAAAKHVNLKWLNTYEKAIGGAEPKAIYLEQDERNRINFNDSFFAVDIPVNSPDNQPHKDSNRIPAELLQHGEQLPEDDLMAAPAQLTYNYKPTEEA</sequence>
<dbReference type="FunCoup" id="B4J710">
    <property type="interactions" value="2"/>
</dbReference>
<evidence type="ECO:0000313" key="3">
    <source>
        <dbReference type="Proteomes" id="UP000001070"/>
    </source>
</evidence>
<dbReference type="InParanoid" id="B4J710"/>
<keyword evidence="3" id="KW-1185">Reference proteome</keyword>
<reference evidence="2 3" key="1">
    <citation type="journal article" date="2007" name="Nature">
        <title>Evolution of genes and genomes on the Drosophila phylogeny.</title>
        <authorList>
            <consortium name="Drosophila 12 Genomes Consortium"/>
            <person name="Clark A.G."/>
            <person name="Eisen M.B."/>
            <person name="Smith D.R."/>
            <person name="Bergman C.M."/>
            <person name="Oliver B."/>
            <person name="Markow T.A."/>
            <person name="Kaufman T.C."/>
            <person name="Kellis M."/>
            <person name="Gelbart W."/>
            <person name="Iyer V.N."/>
            <person name="Pollard D.A."/>
            <person name="Sackton T.B."/>
            <person name="Larracuente A.M."/>
            <person name="Singh N.D."/>
            <person name="Abad J.P."/>
            <person name="Abt D.N."/>
            <person name="Adryan B."/>
            <person name="Aguade M."/>
            <person name="Akashi H."/>
            <person name="Anderson W.W."/>
            <person name="Aquadro C.F."/>
            <person name="Ardell D.H."/>
            <person name="Arguello R."/>
            <person name="Artieri C.G."/>
            <person name="Barbash D.A."/>
            <person name="Barker D."/>
            <person name="Barsanti P."/>
            <person name="Batterham P."/>
            <person name="Batzoglou S."/>
            <person name="Begun D."/>
            <person name="Bhutkar A."/>
            <person name="Blanco E."/>
            <person name="Bosak S.A."/>
            <person name="Bradley R.K."/>
            <person name="Brand A.D."/>
            <person name="Brent M.R."/>
            <person name="Brooks A.N."/>
            <person name="Brown R.H."/>
            <person name="Butlin R.K."/>
            <person name="Caggese C."/>
            <person name="Calvi B.R."/>
            <person name="Bernardo de Carvalho A."/>
            <person name="Caspi A."/>
            <person name="Castrezana S."/>
            <person name="Celniker S.E."/>
            <person name="Chang J.L."/>
            <person name="Chapple C."/>
            <person name="Chatterji S."/>
            <person name="Chinwalla A."/>
            <person name="Civetta A."/>
            <person name="Clifton S.W."/>
            <person name="Comeron J.M."/>
            <person name="Costello J.C."/>
            <person name="Coyne J.A."/>
            <person name="Daub J."/>
            <person name="David R.G."/>
            <person name="Delcher A.L."/>
            <person name="Delehaunty K."/>
            <person name="Do C.B."/>
            <person name="Ebling H."/>
            <person name="Edwards K."/>
            <person name="Eickbush T."/>
            <person name="Evans J.D."/>
            <person name="Filipski A."/>
            <person name="Findeiss S."/>
            <person name="Freyhult E."/>
            <person name="Fulton L."/>
            <person name="Fulton R."/>
            <person name="Garcia A.C."/>
            <person name="Gardiner A."/>
            <person name="Garfield D.A."/>
            <person name="Garvin B.E."/>
            <person name="Gibson G."/>
            <person name="Gilbert D."/>
            <person name="Gnerre S."/>
            <person name="Godfrey J."/>
            <person name="Good R."/>
            <person name="Gotea V."/>
            <person name="Gravely B."/>
            <person name="Greenberg A.J."/>
            <person name="Griffiths-Jones S."/>
            <person name="Gross S."/>
            <person name="Guigo R."/>
            <person name="Gustafson E.A."/>
            <person name="Haerty W."/>
            <person name="Hahn M.W."/>
            <person name="Halligan D.L."/>
            <person name="Halpern A.L."/>
            <person name="Halter G.M."/>
            <person name="Han M.V."/>
            <person name="Heger A."/>
            <person name="Hillier L."/>
            <person name="Hinrichs A.S."/>
            <person name="Holmes I."/>
            <person name="Hoskins R.A."/>
            <person name="Hubisz M.J."/>
            <person name="Hultmark D."/>
            <person name="Huntley M.A."/>
            <person name="Jaffe D.B."/>
            <person name="Jagadeeshan S."/>
            <person name="Jeck W.R."/>
            <person name="Johnson J."/>
            <person name="Jones C.D."/>
            <person name="Jordan W.C."/>
            <person name="Karpen G.H."/>
            <person name="Kataoka E."/>
            <person name="Keightley P.D."/>
            <person name="Kheradpour P."/>
            <person name="Kirkness E.F."/>
            <person name="Koerich L.B."/>
            <person name="Kristiansen K."/>
            <person name="Kudrna D."/>
            <person name="Kulathinal R.J."/>
            <person name="Kumar S."/>
            <person name="Kwok R."/>
            <person name="Lander E."/>
            <person name="Langley C.H."/>
            <person name="Lapoint R."/>
            <person name="Lazzaro B.P."/>
            <person name="Lee S.J."/>
            <person name="Levesque L."/>
            <person name="Li R."/>
            <person name="Lin C.F."/>
            <person name="Lin M.F."/>
            <person name="Lindblad-Toh K."/>
            <person name="Llopart A."/>
            <person name="Long M."/>
            <person name="Low L."/>
            <person name="Lozovsky E."/>
            <person name="Lu J."/>
            <person name="Luo M."/>
            <person name="Machado C.A."/>
            <person name="Makalowski W."/>
            <person name="Marzo M."/>
            <person name="Matsuda M."/>
            <person name="Matzkin L."/>
            <person name="McAllister B."/>
            <person name="McBride C.S."/>
            <person name="McKernan B."/>
            <person name="McKernan K."/>
            <person name="Mendez-Lago M."/>
            <person name="Minx P."/>
            <person name="Mollenhauer M.U."/>
            <person name="Montooth K."/>
            <person name="Mount S.M."/>
            <person name="Mu X."/>
            <person name="Myers E."/>
            <person name="Negre B."/>
            <person name="Newfeld S."/>
            <person name="Nielsen R."/>
            <person name="Noor M.A."/>
            <person name="O'Grady P."/>
            <person name="Pachter L."/>
            <person name="Papaceit M."/>
            <person name="Parisi M.J."/>
            <person name="Parisi M."/>
            <person name="Parts L."/>
            <person name="Pedersen J.S."/>
            <person name="Pesole G."/>
            <person name="Phillippy A.M."/>
            <person name="Ponting C.P."/>
            <person name="Pop M."/>
            <person name="Porcelli D."/>
            <person name="Powell J.R."/>
            <person name="Prohaska S."/>
            <person name="Pruitt K."/>
            <person name="Puig M."/>
            <person name="Quesneville H."/>
            <person name="Ram K.R."/>
            <person name="Rand D."/>
            <person name="Rasmussen M.D."/>
            <person name="Reed L.K."/>
            <person name="Reenan R."/>
            <person name="Reily A."/>
            <person name="Remington K.A."/>
            <person name="Rieger T.T."/>
            <person name="Ritchie M.G."/>
            <person name="Robin C."/>
            <person name="Rogers Y.H."/>
            <person name="Rohde C."/>
            <person name="Rozas J."/>
            <person name="Rubenfield M.J."/>
            <person name="Ruiz A."/>
            <person name="Russo S."/>
            <person name="Salzberg S.L."/>
            <person name="Sanchez-Gracia A."/>
            <person name="Saranga D.J."/>
            <person name="Sato H."/>
            <person name="Schaeffer S.W."/>
            <person name="Schatz M.C."/>
            <person name="Schlenke T."/>
            <person name="Schwartz R."/>
            <person name="Segarra C."/>
            <person name="Singh R.S."/>
            <person name="Sirot L."/>
            <person name="Sirota M."/>
            <person name="Sisneros N.B."/>
            <person name="Smith C.D."/>
            <person name="Smith T.F."/>
            <person name="Spieth J."/>
            <person name="Stage D.E."/>
            <person name="Stark A."/>
            <person name="Stephan W."/>
            <person name="Strausberg R.L."/>
            <person name="Strempel S."/>
            <person name="Sturgill D."/>
            <person name="Sutton G."/>
            <person name="Sutton G.G."/>
            <person name="Tao W."/>
            <person name="Teichmann S."/>
            <person name="Tobari Y.N."/>
            <person name="Tomimura Y."/>
            <person name="Tsolas J.M."/>
            <person name="Valente V.L."/>
            <person name="Venter E."/>
            <person name="Venter J.C."/>
            <person name="Vicario S."/>
            <person name="Vieira F.G."/>
            <person name="Vilella A.J."/>
            <person name="Villasante A."/>
            <person name="Walenz B."/>
            <person name="Wang J."/>
            <person name="Wasserman M."/>
            <person name="Watts T."/>
            <person name="Wilson D."/>
            <person name="Wilson R.K."/>
            <person name="Wing R.A."/>
            <person name="Wolfner M.F."/>
            <person name="Wong A."/>
            <person name="Wong G.K."/>
            <person name="Wu C.I."/>
            <person name="Wu G."/>
            <person name="Yamamoto D."/>
            <person name="Yang H.P."/>
            <person name="Yang S.P."/>
            <person name="Yorke J.A."/>
            <person name="Yoshida K."/>
            <person name="Zdobnov E."/>
            <person name="Zhang P."/>
            <person name="Zhang Y."/>
            <person name="Zimin A.V."/>
            <person name="Baldwin J."/>
            <person name="Abdouelleil A."/>
            <person name="Abdulkadir J."/>
            <person name="Abebe A."/>
            <person name="Abera B."/>
            <person name="Abreu J."/>
            <person name="Acer S.C."/>
            <person name="Aftuck L."/>
            <person name="Alexander A."/>
            <person name="An P."/>
            <person name="Anderson E."/>
            <person name="Anderson S."/>
            <person name="Arachi H."/>
            <person name="Azer M."/>
            <person name="Bachantsang P."/>
            <person name="Barry A."/>
            <person name="Bayul T."/>
            <person name="Berlin A."/>
            <person name="Bessette D."/>
            <person name="Bloom T."/>
            <person name="Blye J."/>
            <person name="Boguslavskiy L."/>
            <person name="Bonnet C."/>
            <person name="Boukhgalter B."/>
            <person name="Bourzgui I."/>
            <person name="Brown A."/>
            <person name="Cahill P."/>
            <person name="Channer S."/>
            <person name="Cheshatsang Y."/>
            <person name="Chuda L."/>
            <person name="Citroen M."/>
            <person name="Collymore A."/>
            <person name="Cooke P."/>
            <person name="Costello M."/>
            <person name="D'Aco K."/>
            <person name="Daza R."/>
            <person name="De Haan G."/>
            <person name="DeGray S."/>
            <person name="DeMaso C."/>
            <person name="Dhargay N."/>
            <person name="Dooley K."/>
            <person name="Dooley E."/>
            <person name="Doricent M."/>
            <person name="Dorje P."/>
            <person name="Dorjee K."/>
            <person name="Dupes A."/>
            <person name="Elong R."/>
            <person name="Falk J."/>
            <person name="Farina A."/>
            <person name="Faro S."/>
            <person name="Ferguson D."/>
            <person name="Fisher S."/>
            <person name="Foley C.D."/>
            <person name="Franke A."/>
            <person name="Friedrich D."/>
            <person name="Gadbois L."/>
            <person name="Gearin G."/>
            <person name="Gearin C.R."/>
            <person name="Giannoukos G."/>
            <person name="Goode T."/>
            <person name="Graham J."/>
            <person name="Grandbois E."/>
            <person name="Grewal S."/>
            <person name="Gyaltsen K."/>
            <person name="Hafez N."/>
            <person name="Hagos B."/>
            <person name="Hall J."/>
            <person name="Henson C."/>
            <person name="Hollinger A."/>
            <person name="Honan T."/>
            <person name="Huard M.D."/>
            <person name="Hughes L."/>
            <person name="Hurhula B."/>
            <person name="Husby M.E."/>
            <person name="Kamat A."/>
            <person name="Kanga B."/>
            <person name="Kashin S."/>
            <person name="Khazanovich D."/>
            <person name="Kisner P."/>
            <person name="Lance K."/>
            <person name="Lara M."/>
            <person name="Lee W."/>
            <person name="Lennon N."/>
            <person name="Letendre F."/>
            <person name="LeVine R."/>
            <person name="Lipovsky A."/>
            <person name="Liu X."/>
            <person name="Liu J."/>
            <person name="Liu S."/>
            <person name="Lokyitsang T."/>
            <person name="Lokyitsang Y."/>
            <person name="Lubonja R."/>
            <person name="Lui A."/>
            <person name="MacDonald P."/>
            <person name="Magnisalis V."/>
            <person name="Maru K."/>
            <person name="Matthews C."/>
            <person name="McCusker W."/>
            <person name="McDonough S."/>
            <person name="Mehta T."/>
            <person name="Meldrim J."/>
            <person name="Meneus L."/>
            <person name="Mihai O."/>
            <person name="Mihalev A."/>
            <person name="Mihova T."/>
            <person name="Mittelman R."/>
            <person name="Mlenga V."/>
            <person name="Montmayeur A."/>
            <person name="Mulrain L."/>
            <person name="Navidi A."/>
            <person name="Naylor J."/>
            <person name="Negash T."/>
            <person name="Nguyen T."/>
            <person name="Nguyen N."/>
            <person name="Nicol R."/>
            <person name="Norbu C."/>
            <person name="Norbu N."/>
            <person name="Novod N."/>
            <person name="O'Neill B."/>
            <person name="Osman S."/>
            <person name="Markiewicz E."/>
            <person name="Oyono O.L."/>
            <person name="Patti C."/>
            <person name="Phunkhang P."/>
            <person name="Pierre F."/>
            <person name="Priest M."/>
            <person name="Raghuraman S."/>
            <person name="Rege F."/>
            <person name="Reyes R."/>
            <person name="Rise C."/>
            <person name="Rogov P."/>
            <person name="Ross K."/>
            <person name="Ryan E."/>
            <person name="Settipalli S."/>
            <person name="Shea T."/>
            <person name="Sherpa N."/>
            <person name="Shi L."/>
            <person name="Shih D."/>
            <person name="Sparrow T."/>
            <person name="Spaulding J."/>
            <person name="Stalker J."/>
            <person name="Stange-Thomann N."/>
            <person name="Stavropoulos S."/>
            <person name="Stone C."/>
            <person name="Strader C."/>
            <person name="Tesfaye S."/>
            <person name="Thomson T."/>
            <person name="Thoulutsang Y."/>
            <person name="Thoulutsang D."/>
            <person name="Topham K."/>
            <person name="Topping I."/>
            <person name="Tsamla T."/>
            <person name="Vassiliev H."/>
            <person name="Vo A."/>
            <person name="Wangchuk T."/>
            <person name="Wangdi T."/>
            <person name="Weiand M."/>
            <person name="Wilkinson J."/>
            <person name="Wilson A."/>
            <person name="Yadav S."/>
            <person name="Young G."/>
            <person name="Yu Q."/>
            <person name="Zembek L."/>
            <person name="Zhong D."/>
            <person name="Zimmer A."/>
            <person name="Zwirko Z."/>
            <person name="Jaffe D.B."/>
            <person name="Alvarez P."/>
            <person name="Brockman W."/>
            <person name="Butler J."/>
            <person name="Chin C."/>
            <person name="Gnerre S."/>
            <person name="Grabherr M."/>
            <person name="Kleber M."/>
            <person name="Mauceli E."/>
            <person name="MacCallum I."/>
        </authorList>
    </citation>
    <scope>NUCLEOTIDE SEQUENCE [LARGE SCALE GENOMIC DNA]</scope>
    <source>
        <strain evidence="3">Tucson 15287-2541.00</strain>
    </source>
</reference>
<proteinExistence type="predicted"/>
<feature type="signal peptide" evidence="1">
    <location>
        <begin position="1"/>
        <end position="19"/>
    </location>
</feature>
<feature type="chain" id="PRO_5002808252" evidence="1">
    <location>
        <begin position="20"/>
        <end position="245"/>
    </location>
</feature>
<name>B4J710_DROGR</name>
<evidence type="ECO:0000256" key="1">
    <source>
        <dbReference type="SAM" id="SignalP"/>
    </source>
</evidence>
<keyword evidence="1" id="KW-0732">Signal</keyword>
<dbReference type="PhylomeDB" id="B4J710"/>
<evidence type="ECO:0000313" key="2">
    <source>
        <dbReference type="EMBL" id="EDW00998.1"/>
    </source>
</evidence>
<dbReference type="Proteomes" id="UP000001070">
    <property type="component" value="Unassembled WGS sequence"/>
</dbReference>
<dbReference type="eggNOG" id="ENOG502T8CI">
    <property type="taxonomic scope" value="Eukaryota"/>
</dbReference>